<reference evidence="2 3" key="1">
    <citation type="submission" date="2022-11" db="EMBL/GenBank/DDBJ databases">
        <title>Minimal conservation of predation-associated metabolite biosynthetic gene clusters underscores biosynthetic potential of Myxococcota including descriptions for ten novel species: Archangium lansinium sp. nov., Myxococcus landrumus sp. nov., Nannocystis bai.</title>
        <authorList>
            <person name="Ahearne A."/>
            <person name="Stevens C."/>
            <person name="Dowd S."/>
        </authorList>
    </citation>
    <scope>NUCLEOTIDE SEQUENCE [LARGE SCALE GENOMIC DNA]</scope>
    <source>
        <strain evidence="2 3">BB15-2</strain>
    </source>
</reference>
<evidence type="ECO:0000256" key="1">
    <source>
        <dbReference type="SAM" id="MobiDB-lite"/>
    </source>
</evidence>
<sequence length="106" mass="11404">MIDYAVLCRAIEDWKAGNALNIPASSPVLVATETVVDSYEGDDAGDEEVVETDVDAGEADVDAGEHEVDSGEGEGDVEVEGEAEAQQHDRTYVYQMPEIVDEEEQA</sequence>
<comment type="caution">
    <text evidence="2">The sequence shown here is derived from an EMBL/GenBank/DDBJ whole genome shotgun (WGS) entry which is preliminary data.</text>
</comment>
<feature type="region of interest" description="Disordered" evidence="1">
    <location>
        <begin position="58"/>
        <end position="106"/>
    </location>
</feature>
<gene>
    <name evidence="2" type="ORF">POL25_24765</name>
</gene>
<dbReference type="EMBL" id="JAQNDL010000002">
    <property type="protein sequence ID" value="MDC0720135.1"/>
    <property type="molecule type" value="Genomic_DNA"/>
</dbReference>
<accession>A0ABT5E307</accession>
<keyword evidence="3" id="KW-1185">Reference proteome</keyword>
<dbReference type="Proteomes" id="UP001221686">
    <property type="component" value="Unassembled WGS sequence"/>
</dbReference>
<protein>
    <submittedName>
        <fullName evidence="2">Uncharacterized protein</fullName>
    </submittedName>
</protein>
<feature type="compositionally biased region" description="Acidic residues" evidence="1">
    <location>
        <begin position="70"/>
        <end position="83"/>
    </location>
</feature>
<organism evidence="2 3">
    <name type="scientific">Nannocystis bainbridge</name>
    <dbReference type="NCBI Taxonomy" id="2995303"/>
    <lineage>
        <taxon>Bacteria</taxon>
        <taxon>Pseudomonadati</taxon>
        <taxon>Myxococcota</taxon>
        <taxon>Polyangia</taxon>
        <taxon>Nannocystales</taxon>
        <taxon>Nannocystaceae</taxon>
        <taxon>Nannocystis</taxon>
    </lineage>
</organism>
<evidence type="ECO:0000313" key="2">
    <source>
        <dbReference type="EMBL" id="MDC0720135.1"/>
    </source>
</evidence>
<evidence type="ECO:0000313" key="3">
    <source>
        <dbReference type="Proteomes" id="UP001221686"/>
    </source>
</evidence>
<dbReference type="RefSeq" id="WP_272088627.1">
    <property type="nucleotide sequence ID" value="NZ_JAQNDL010000002.1"/>
</dbReference>
<proteinExistence type="predicted"/>
<name>A0ABT5E307_9BACT</name>